<name>A0A9X2W372_9SPHN</name>
<dbReference type="Gene3D" id="1.25.40.10">
    <property type="entry name" value="Tetratricopeptide repeat domain"/>
    <property type="match status" value="1"/>
</dbReference>
<feature type="repeat" description="TPR" evidence="1">
    <location>
        <begin position="467"/>
        <end position="500"/>
    </location>
</feature>
<gene>
    <name evidence="2" type="ORF">N0B51_08260</name>
</gene>
<keyword evidence="1" id="KW-0802">TPR repeat</keyword>
<proteinExistence type="predicted"/>
<dbReference type="EMBL" id="JAOAMV010000003">
    <property type="protein sequence ID" value="MCT2558971.1"/>
    <property type="molecule type" value="Genomic_DNA"/>
</dbReference>
<reference evidence="2" key="1">
    <citation type="submission" date="2022-09" db="EMBL/GenBank/DDBJ databases">
        <title>The genome sequence of Tsuneonella sp. YG55.</title>
        <authorList>
            <person name="Liu Y."/>
        </authorList>
    </citation>
    <scope>NUCLEOTIDE SEQUENCE</scope>
    <source>
        <strain evidence="2">YG55</strain>
    </source>
</reference>
<dbReference type="SUPFAM" id="SSF46894">
    <property type="entry name" value="C-terminal effector domain of the bipartite response regulators"/>
    <property type="match status" value="1"/>
</dbReference>
<dbReference type="GO" id="GO:0006355">
    <property type="term" value="P:regulation of DNA-templated transcription"/>
    <property type="evidence" value="ECO:0007669"/>
    <property type="project" value="InterPro"/>
</dbReference>
<dbReference type="SUPFAM" id="SSF48452">
    <property type="entry name" value="TPR-like"/>
    <property type="match status" value="1"/>
</dbReference>
<dbReference type="GO" id="GO:0003677">
    <property type="term" value="F:DNA binding"/>
    <property type="evidence" value="ECO:0007669"/>
    <property type="project" value="InterPro"/>
</dbReference>
<comment type="caution">
    <text evidence="2">The sequence shown here is derived from an EMBL/GenBank/DDBJ whole genome shotgun (WGS) entry which is preliminary data.</text>
</comment>
<dbReference type="AlphaFoldDB" id="A0A9X2W372"/>
<dbReference type="Proteomes" id="UP001142648">
    <property type="component" value="Unassembled WGS sequence"/>
</dbReference>
<accession>A0A9X2W372</accession>
<dbReference type="PANTHER" id="PTHR35807">
    <property type="entry name" value="TRANSCRIPTIONAL REGULATOR REDD-RELATED"/>
    <property type="match status" value="1"/>
</dbReference>
<protein>
    <recommendedName>
        <fullName evidence="4">Tetratricopeptide repeat protein</fullName>
    </recommendedName>
</protein>
<keyword evidence="3" id="KW-1185">Reference proteome</keyword>
<evidence type="ECO:0000313" key="2">
    <source>
        <dbReference type="EMBL" id="MCT2558971.1"/>
    </source>
</evidence>
<dbReference type="RefSeq" id="WP_259961832.1">
    <property type="nucleotide sequence ID" value="NZ_JAOAMV010000003.1"/>
</dbReference>
<dbReference type="InterPro" id="IPR051677">
    <property type="entry name" value="AfsR-DnrI-RedD_regulator"/>
</dbReference>
<evidence type="ECO:0008006" key="4">
    <source>
        <dbReference type="Google" id="ProtNLM"/>
    </source>
</evidence>
<dbReference type="Gene3D" id="1.10.10.10">
    <property type="entry name" value="Winged helix-like DNA-binding domain superfamily/Winged helix DNA-binding domain"/>
    <property type="match status" value="1"/>
</dbReference>
<dbReference type="PANTHER" id="PTHR35807:SF1">
    <property type="entry name" value="TRANSCRIPTIONAL REGULATOR REDD"/>
    <property type="match status" value="1"/>
</dbReference>
<sequence length="696" mass="76035">MARDDALSNDGSAQPRASLFGAFLLSDAQGRQIALTNRRARALLAMLFAAPDEPLDRDHLSRLLWPGRFSAQAKASLRQCLLTLEKALGGAGVDIVEISRSHVALKPGSATSDLSDLERALAEGRLDSACELLAAIGNRPLLDTFALDEAFAKWRETLRTRVESRIAIAIDRALAGADRAGDHDARDRLREAWQTSGRATARRADERKRIAVLPFEQLDAIGGEFFMAEGVVEELGARLGAIPGLALVGRTSIAAVADGAHTLPEIAEALGATHLVEGTVHRFADAVRVALRLIDGATGTEVWSEQWDGTLESAISMRHMIGSHVIASLCKALDIDVPAGAARRMTASREAYSLFLQGRALTFRALTPGVADKAVELLEQALTLDPDFAECWTALAEAHVHVAVFTPCLDRVERSRKMAHYAARAIELDPRRGHPRALLGIHEWTRQRPVLALDRAFDAYRLEPTNADVVIRLGSFLLYIGRTREALPYLEAGVELDPVYGRNHVILSMAHFSLGNLAEALAAGRRAVDLGMPAMWLAIVQAAMGDHETATATYYDARLMMNTVIQPPAGTDPLPDAARDAYWAIAARGTCGNDPVARATYCMMLDGLHETMPDPHDASIIHPAIWMGHAELVMKIYREQIHPANMYALMSLWADVNPIDRTRKHPEFLRFAKEIGLVAAWEKYGWPDSLPRPPVA</sequence>
<dbReference type="InterPro" id="IPR011990">
    <property type="entry name" value="TPR-like_helical_dom_sf"/>
</dbReference>
<dbReference type="InterPro" id="IPR016032">
    <property type="entry name" value="Sig_transdc_resp-reg_C-effctor"/>
</dbReference>
<dbReference type="InterPro" id="IPR019734">
    <property type="entry name" value="TPR_rpt"/>
</dbReference>
<dbReference type="PROSITE" id="PS50005">
    <property type="entry name" value="TPR"/>
    <property type="match status" value="1"/>
</dbReference>
<evidence type="ECO:0000256" key="1">
    <source>
        <dbReference type="PROSITE-ProRule" id="PRU00339"/>
    </source>
</evidence>
<dbReference type="InterPro" id="IPR036388">
    <property type="entry name" value="WH-like_DNA-bd_sf"/>
</dbReference>
<organism evidence="2 3">
    <name type="scientific">Tsuneonella litorea</name>
    <dbReference type="NCBI Taxonomy" id="2976475"/>
    <lineage>
        <taxon>Bacteria</taxon>
        <taxon>Pseudomonadati</taxon>
        <taxon>Pseudomonadota</taxon>
        <taxon>Alphaproteobacteria</taxon>
        <taxon>Sphingomonadales</taxon>
        <taxon>Erythrobacteraceae</taxon>
        <taxon>Tsuneonella</taxon>
    </lineage>
</organism>
<dbReference type="Pfam" id="PF13181">
    <property type="entry name" value="TPR_8"/>
    <property type="match status" value="1"/>
</dbReference>
<evidence type="ECO:0000313" key="3">
    <source>
        <dbReference type="Proteomes" id="UP001142648"/>
    </source>
</evidence>